<dbReference type="InterPro" id="IPR048634">
    <property type="entry name" value="SecD_SecF_C"/>
</dbReference>
<dbReference type="GO" id="GO:0005886">
    <property type="term" value="C:plasma membrane"/>
    <property type="evidence" value="ECO:0007669"/>
    <property type="project" value="UniProtKB-SubCell"/>
</dbReference>
<dbReference type="GO" id="GO:0065002">
    <property type="term" value="P:intracellular protein transmembrane transport"/>
    <property type="evidence" value="ECO:0007669"/>
    <property type="project" value="UniProtKB-UniRule"/>
</dbReference>
<evidence type="ECO:0000256" key="1">
    <source>
        <dbReference type="ARBA" id="ARBA00004651"/>
    </source>
</evidence>
<dbReference type="PRINTS" id="PR01755">
    <property type="entry name" value="SECFTRNLCASE"/>
</dbReference>
<keyword evidence="4 9" id="KW-0812">Transmembrane</keyword>
<keyword evidence="3 9" id="KW-1003">Cell membrane</keyword>
<feature type="transmembrane region" description="Helical" evidence="9">
    <location>
        <begin position="194"/>
        <end position="215"/>
    </location>
</feature>
<dbReference type="EMBL" id="PDJI01000004">
    <property type="protein sequence ID" value="PFG37954.1"/>
    <property type="molecule type" value="Genomic_DNA"/>
</dbReference>
<keyword evidence="8 9" id="KW-0472">Membrane</keyword>
<comment type="function">
    <text evidence="9">Part of the Sec protein translocase complex. Interacts with the SecYEG preprotein conducting channel. SecDF uses the proton motive force (PMF) to complete protein translocation after the ATP-dependent function of SecA.</text>
</comment>
<evidence type="ECO:0000256" key="7">
    <source>
        <dbReference type="ARBA" id="ARBA00023010"/>
    </source>
</evidence>
<accession>A0A2A9EG98</accession>
<dbReference type="InterPro" id="IPR005665">
    <property type="entry name" value="SecF_bac"/>
</dbReference>
<name>A0A2A9EG98_9MICO</name>
<dbReference type="NCBIfam" id="TIGR00966">
    <property type="entry name" value="transloc_SecF"/>
    <property type="match status" value="1"/>
</dbReference>
<organism evidence="11 12">
    <name type="scientific">Georgenia soli</name>
    <dbReference type="NCBI Taxonomy" id="638953"/>
    <lineage>
        <taxon>Bacteria</taxon>
        <taxon>Bacillati</taxon>
        <taxon>Actinomycetota</taxon>
        <taxon>Actinomycetes</taxon>
        <taxon>Micrococcales</taxon>
        <taxon>Bogoriellaceae</taxon>
        <taxon>Georgenia</taxon>
    </lineage>
</organism>
<feature type="transmembrane region" description="Helical" evidence="9">
    <location>
        <begin position="26"/>
        <end position="44"/>
    </location>
</feature>
<dbReference type="GO" id="GO:0043952">
    <property type="term" value="P:protein transport by the Sec complex"/>
    <property type="evidence" value="ECO:0007669"/>
    <property type="project" value="UniProtKB-UniRule"/>
</dbReference>
<gene>
    <name evidence="9" type="primary">secF</name>
    <name evidence="11" type="ORF">ATJ97_0422</name>
</gene>
<evidence type="ECO:0000256" key="5">
    <source>
        <dbReference type="ARBA" id="ARBA00022927"/>
    </source>
</evidence>
<dbReference type="PANTHER" id="PTHR30081:SF8">
    <property type="entry name" value="PROTEIN TRANSLOCASE SUBUNIT SECF"/>
    <property type="match status" value="1"/>
</dbReference>
<evidence type="ECO:0000259" key="10">
    <source>
        <dbReference type="Pfam" id="PF02355"/>
    </source>
</evidence>
<evidence type="ECO:0000313" key="12">
    <source>
        <dbReference type="Proteomes" id="UP000222106"/>
    </source>
</evidence>
<dbReference type="Gene3D" id="1.20.1640.10">
    <property type="entry name" value="Multidrug efflux transporter AcrB transmembrane domain"/>
    <property type="match status" value="1"/>
</dbReference>
<dbReference type="HAMAP" id="MF_01464_B">
    <property type="entry name" value="SecF_B"/>
    <property type="match status" value="1"/>
</dbReference>
<feature type="transmembrane region" description="Helical" evidence="9">
    <location>
        <begin position="278"/>
        <end position="298"/>
    </location>
</feature>
<dbReference type="SUPFAM" id="SSF82866">
    <property type="entry name" value="Multidrug efflux transporter AcrB transmembrane domain"/>
    <property type="match status" value="1"/>
</dbReference>
<reference evidence="11 12" key="1">
    <citation type="submission" date="2017-10" db="EMBL/GenBank/DDBJ databases">
        <title>Sequencing the genomes of 1000 actinobacteria strains.</title>
        <authorList>
            <person name="Klenk H.-P."/>
        </authorList>
    </citation>
    <scope>NUCLEOTIDE SEQUENCE [LARGE SCALE GENOMIC DNA]</scope>
    <source>
        <strain evidence="11 12">DSM 21838</strain>
    </source>
</reference>
<feature type="domain" description="Protein export membrane protein SecD/SecF C-terminal" evidence="10">
    <location>
        <begin position="121"/>
        <end position="306"/>
    </location>
</feature>
<dbReference type="PANTHER" id="PTHR30081">
    <property type="entry name" value="PROTEIN-EXPORT MEMBRANE PROTEIN SEC"/>
    <property type="match status" value="1"/>
</dbReference>
<feature type="transmembrane region" description="Helical" evidence="9">
    <location>
        <begin position="253"/>
        <end position="272"/>
    </location>
</feature>
<evidence type="ECO:0000256" key="6">
    <source>
        <dbReference type="ARBA" id="ARBA00022989"/>
    </source>
</evidence>
<comment type="subunit">
    <text evidence="9">Forms a complex with SecD. Part of the essential Sec protein translocation apparatus which comprises SecA, SecYEG and auxiliary proteins SecDF. Other proteins may also be involved.</text>
</comment>
<evidence type="ECO:0000256" key="3">
    <source>
        <dbReference type="ARBA" id="ARBA00022475"/>
    </source>
</evidence>
<keyword evidence="2 9" id="KW-0813">Transport</keyword>
<proteinExistence type="inferred from homology"/>
<dbReference type="GO" id="GO:0006605">
    <property type="term" value="P:protein targeting"/>
    <property type="evidence" value="ECO:0007669"/>
    <property type="project" value="UniProtKB-UniRule"/>
</dbReference>
<comment type="caution">
    <text evidence="11">The sequence shown here is derived from an EMBL/GenBank/DDBJ whole genome shotgun (WGS) entry which is preliminary data.</text>
</comment>
<evidence type="ECO:0000256" key="4">
    <source>
        <dbReference type="ARBA" id="ARBA00022692"/>
    </source>
</evidence>
<keyword evidence="7 9" id="KW-0811">Translocation</keyword>
<dbReference type="OrthoDB" id="9774769at2"/>
<dbReference type="GO" id="GO:0015450">
    <property type="term" value="F:protein-transporting ATPase activity"/>
    <property type="evidence" value="ECO:0007669"/>
    <property type="project" value="InterPro"/>
</dbReference>
<keyword evidence="5 9" id="KW-0653">Protein transport</keyword>
<feature type="transmembrane region" description="Helical" evidence="9">
    <location>
        <begin position="142"/>
        <end position="161"/>
    </location>
</feature>
<dbReference type="RefSeq" id="WP_098482317.1">
    <property type="nucleotide sequence ID" value="NZ_PDJI01000004.1"/>
</dbReference>
<protein>
    <recommendedName>
        <fullName evidence="9">Protein-export membrane protein SecF</fullName>
    </recommendedName>
</protein>
<keyword evidence="6 9" id="KW-1133">Transmembrane helix</keyword>
<dbReference type="Pfam" id="PF07549">
    <property type="entry name" value="Sec_GG"/>
    <property type="match status" value="1"/>
</dbReference>
<keyword evidence="12" id="KW-1185">Reference proteome</keyword>
<comment type="similarity">
    <text evidence="9">Belongs to the SecD/SecF family. SecF subfamily.</text>
</comment>
<comment type="subcellular location">
    <subcellularLocation>
        <location evidence="1 9">Cell membrane</location>
        <topology evidence="1 9">Multi-pass membrane protein</topology>
    </subcellularLocation>
</comment>
<feature type="transmembrane region" description="Helical" evidence="9">
    <location>
        <begin position="168"/>
        <end position="188"/>
    </location>
</feature>
<dbReference type="AlphaFoldDB" id="A0A2A9EG98"/>
<dbReference type="InterPro" id="IPR022813">
    <property type="entry name" value="SecD/SecF_arch_bac"/>
</dbReference>
<dbReference type="Pfam" id="PF02355">
    <property type="entry name" value="SecD_SecF_C"/>
    <property type="match status" value="1"/>
</dbReference>
<dbReference type="InterPro" id="IPR022646">
    <property type="entry name" value="SecD/SecF_CS"/>
</dbReference>
<evidence type="ECO:0000313" key="11">
    <source>
        <dbReference type="EMBL" id="PFG37954.1"/>
    </source>
</evidence>
<sequence length="371" mass="39469">MASFAQIGNELYTGRRSFDFIGRRRTWFIAAAVLMIASVLILAVKGINPGIEFRGGSQFTVSGAATTSEEPANKVLADLGAGEPPRVSAVGSSSVRVQTERLTNDQTTQVQGALAEAYQVPPEDVAATFVGPTWGADVTQKALQGLVIFLVLITVGMSLYFRTWTMALGAVGALLHDLVVTVGVYAAVGFEVTPASVIGFLTILGYSLYDTVVVFDKVRENNADLYTQDKRTYAEGANLAVNQTLVRSINTSVTGLLPVASILFVGAFLLGAGTLRDIALALFVGMTLSSLSSVFLAAPLEVELRERNEAVVKHTKMVLERRERRRAAAGESGEGGSVDLVARTEDLTGVGIVAGHHLGNAAQPRRRKKGR</sequence>
<evidence type="ECO:0000256" key="8">
    <source>
        <dbReference type="ARBA" id="ARBA00023136"/>
    </source>
</evidence>
<evidence type="ECO:0000256" key="2">
    <source>
        <dbReference type="ARBA" id="ARBA00022448"/>
    </source>
</evidence>
<dbReference type="Proteomes" id="UP000222106">
    <property type="component" value="Unassembled WGS sequence"/>
</dbReference>
<evidence type="ECO:0000256" key="9">
    <source>
        <dbReference type="HAMAP-Rule" id="MF_01464"/>
    </source>
</evidence>
<dbReference type="InterPro" id="IPR022645">
    <property type="entry name" value="SecD/SecF_bac"/>
</dbReference>